<reference evidence="3" key="1">
    <citation type="journal article" date="2014" name="Genome Announc.">
        <title>Genome sequence and annotation of Acremonium chrysogenum, producer of the beta-lactam antibiotic cephalosporin C.</title>
        <authorList>
            <person name="Terfehr D."/>
            <person name="Dahlmann T.A."/>
            <person name="Specht T."/>
            <person name="Zadra I."/>
            <person name="Kuernsteiner H."/>
            <person name="Kueck U."/>
        </authorList>
    </citation>
    <scope>NUCLEOTIDE SEQUENCE [LARGE SCALE GENOMIC DNA]</scope>
    <source>
        <strain evidence="3">ATCC 11550 / CBS 779.69 / DSM 880 / IAM 14645 / JCM 23072 / IMI 49137</strain>
    </source>
</reference>
<dbReference type="EMBL" id="JPKY01000045">
    <property type="protein sequence ID" value="KFH44640.1"/>
    <property type="molecule type" value="Genomic_DNA"/>
</dbReference>
<keyword evidence="3" id="KW-1185">Reference proteome</keyword>
<dbReference type="Proteomes" id="UP000029964">
    <property type="component" value="Unassembled WGS sequence"/>
</dbReference>
<gene>
    <name evidence="2" type="ORF">ACRE_045750</name>
</gene>
<feature type="compositionally biased region" description="Polar residues" evidence="1">
    <location>
        <begin position="109"/>
        <end position="119"/>
    </location>
</feature>
<feature type="region of interest" description="Disordered" evidence="1">
    <location>
        <begin position="104"/>
        <end position="127"/>
    </location>
</feature>
<evidence type="ECO:0000256" key="1">
    <source>
        <dbReference type="SAM" id="MobiDB-lite"/>
    </source>
</evidence>
<comment type="caution">
    <text evidence="2">The sequence shown here is derived from an EMBL/GenBank/DDBJ whole genome shotgun (WGS) entry which is preliminary data.</text>
</comment>
<dbReference type="OrthoDB" id="4708870at2759"/>
<dbReference type="AlphaFoldDB" id="A0A086T5K8"/>
<protein>
    <submittedName>
        <fullName evidence="2">Uncharacterized protein</fullName>
    </submittedName>
</protein>
<sequence>MGGLAFSSGPEALYTPRMPKEIYLKVKEQCFDILRNLFEVVDSPIDGPDKTDFGDIDILLFGPKFTATSKEEILKTLEDSLGSVKSIIEKKDEIAAHFAIPWPAEDSLHSTPPTQPSSEDVQERPKDKHIQVDVSVCTDLHRLRWTLFKHAHGDIWNMIGATIRPYGLTVDEEALWLRVPEIEKLNKKRAKVFLTSDPDTILRFVDLSPDEYWKGPFGDFHVMAEYVAQCRMFWVPPLPSEDDEGTMADVDGSGPSDDRRKLKSNDRRRMNTRPGFRRWFDEFYPECRQRGVYLEQKTSRQEVMQEAFDKFDGVKEEFEQRRRKFLIEQQRDLIWNKVIKGTIPPPDDITDLGAVKLRGTLAKAFKRIILEGDDQYGVVAPADLKDEDGFFVTENVIDFIVRNKDEVGRAAYEKQHAAFLEKKAREGELQTKEGLVE</sequence>
<feature type="region of interest" description="Disordered" evidence="1">
    <location>
        <begin position="243"/>
        <end position="267"/>
    </location>
</feature>
<organism evidence="2 3">
    <name type="scientific">Hapsidospora chrysogenum (strain ATCC 11550 / CBS 779.69 / DSM 880 / IAM 14645 / JCM 23072 / IMI 49137)</name>
    <name type="common">Acremonium chrysogenum</name>
    <dbReference type="NCBI Taxonomy" id="857340"/>
    <lineage>
        <taxon>Eukaryota</taxon>
        <taxon>Fungi</taxon>
        <taxon>Dikarya</taxon>
        <taxon>Ascomycota</taxon>
        <taxon>Pezizomycotina</taxon>
        <taxon>Sordariomycetes</taxon>
        <taxon>Hypocreomycetidae</taxon>
        <taxon>Hypocreales</taxon>
        <taxon>Bionectriaceae</taxon>
        <taxon>Hapsidospora</taxon>
    </lineage>
</organism>
<feature type="compositionally biased region" description="Basic and acidic residues" evidence="1">
    <location>
        <begin position="256"/>
        <end position="267"/>
    </location>
</feature>
<accession>A0A086T5K8</accession>
<dbReference type="HOGENOM" id="CLU_032494_1_0_1"/>
<evidence type="ECO:0000313" key="3">
    <source>
        <dbReference type="Proteomes" id="UP000029964"/>
    </source>
</evidence>
<proteinExistence type="predicted"/>
<name>A0A086T5K8_HAPC1</name>
<dbReference type="STRING" id="857340.A0A086T5K8"/>
<evidence type="ECO:0000313" key="2">
    <source>
        <dbReference type="EMBL" id="KFH44640.1"/>
    </source>
</evidence>